<dbReference type="RefSeq" id="WP_111897645.1">
    <property type="nucleotide sequence ID" value="NZ_CP033459.1"/>
</dbReference>
<dbReference type="EMBL" id="CP033459">
    <property type="protein sequence ID" value="QFQ13415.1"/>
    <property type="molecule type" value="Genomic_DNA"/>
</dbReference>
<dbReference type="SUPFAM" id="SSF53448">
    <property type="entry name" value="Nucleotide-diphospho-sugar transferases"/>
    <property type="match status" value="1"/>
</dbReference>
<dbReference type="PANTHER" id="PTHR22916:SF51">
    <property type="entry name" value="GLYCOSYLTRANSFERASE EPSH-RELATED"/>
    <property type="match status" value="1"/>
</dbReference>
<dbReference type="InterPro" id="IPR001173">
    <property type="entry name" value="Glyco_trans_2-like"/>
</dbReference>
<dbReference type="Proteomes" id="UP000249375">
    <property type="component" value="Chromosome"/>
</dbReference>
<organism evidence="4 5">
    <name type="scientific">Pseudoprevotella muciniphila</name>
    <dbReference type="NCBI Taxonomy" id="2133944"/>
    <lineage>
        <taxon>Bacteria</taxon>
        <taxon>Pseudomonadati</taxon>
        <taxon>Bacteroidota</taxon>
        <taxon>Bacteroidia</taxon>
        <taxon>Bacteroidales</taxon>
        <taxon>Prevotellaceae</taxon>
        <taxon>Pseudoprevotella</taxon>
    </lineage>
</organism>
<dbReference type="AlphaFoldDB" id="A0A5P8E8R5"/>
<evidence type="ECO:0000256" key="1">
    <source>
        <dbReference type="ARBA" id="ARBA00022676"/>
    </source>
</evidence>
<evidence type="ECO:0000259" key="3">
    <source>
        <dbReference type="Pfam" id="PF00535"/>
    </source>
</evidence>
<accession>A0A5P8E8R5</accession>
<evidence type="ECO:0000256" key="2">
    <source>
        <dbReference type="ARBA" id="ARBA00022679"/>
    </source>
</evidence>
<name>A0A5P8E8R5_9BACT</name>
<dbReference type="InterPro" id="IPR029044">
    <property type="entry name" value="Nucleotide-diphossugar_trans"/>
</dbReference>
<dbReference type="Gene3D" id="3.90.550.10">
    <property type="entry name" value="Spore Coat Polysaccharide Biosynthesis Protein SpsA, Chain A"/>
    <property type="match status" value="1"/>
</dbReference>
<keyword evidence="1" id="KW-0328">Glycosyltransferase</keyword>
<dbReference type="KEGG" id="alq:C7Y71_010540"/>
<feature type="domain" description="Glycosyltransferase 2-like" evidence="3">
    <location>
        <begin position="6"/>
        <end position="168"/>
    </location>
</feature>
<protein>
    <submittedName>
        <fullName evidence="4">Glycosyltransferase</fullName>
    </submittedName>
</protein>
<evidence type="ECO:0000313" key="4">
    <source>
        <dbReference type="EMBL" id="QFQ13415.1"/>
    </source>
</evidence>
<dbReference type="CDD" id="cd00761">
    <property type="entry name" value="Glyco_tranf_GTA_type"/>
    <property type="match status" value="1"/>
</dbReference>
<keyword evidence="5" id="KW-1185">Reference proteome</keyword>
<dbReference type="Pfam" id="PF00535">
    <property type="entry name" value="Glycos_transf_2"/>
    <property type="match status" value="1"/>
</dbReference>
<proteinExistence type="predicted"/>
<keyword evidence="2 4" id="KW-0808">Transferase</keyword>
<dbReference type="GO" id="GO:0016758">
    <property type="term" value="F:hexosyltransferase activity"/>
    <property type="evidence" value="ECO:0007669"/>
    <property type="project" value="UniProtKB-ARBA"/>
</dbReference>
<sequence length="317" mass="36366">MFPEISVIVAIYKAELYIEKCIESLLSQSFKDFEIMLIDDGSPDKSGKICDSYAEQDPRIKVFHKENEGVAATRQFGLDKSTGKYIIHVDPDDYVDPDFLYELHHSVTENNSDMAICDIIYENGENISISKGIFEFQNGMSSLEILNNLIKIQSAGPCNKLVKASIIKDNNFKYNNELYIQEDLIFNTRLLSLDINVTYVNKGLYHYVVNSNPNSITKNTQYDKAYYKYSNDILNLILSILNGHAISKKIITSYKSHQIVNLYNARMLSWSDFTRYFFRYRKAVLASGNYPKSKGILCYLSCCGLYGLIKTINHLRK</sequence>
<reference evidence="4 5" key="1">
    <citation type="submission" date="2018-11" db="EMBL/GenBank/DDBJ databases">
        <authorList>
            <person name="Na S.W."/>
            <person name="Baik M."/>
        </authorList>
    </citation>
    <scope>NUCLEOTIDE SEQUENCE [LARGE SCALE GENOMIC DNA]</scope>
    <source>
        <strain evidence="4 5">E39</strain>
    </source>
</reference>
<dbReference type="OrthoDB" id="6307329at2"/>
<evidence type="ECO:0000313" key="5">
    <source>
        <dbReference type="Proteomes" id="UP000249375"/>
    </source>
</evidence>
<dbReference type="PANTHER" id="PTHR22916">
    <property type="entry name" value="GLYCOSYLTRANSFERASE"/>
    <property type="match status" value="1"/>
</dbReference>
<gene>
    <name evidence="4" type="ORF">C7Y71_010540</name>
</gene>